<dbReference type="GO" id="GO:0006629">
    <property type="term" value="P:lipid metabolic process"/>
    <property type="evidence" value="ECO:0007669"/>
    <property type="project" value="TreeGrafter"/>
</dbReference>
<evidence type="ECO:0000313" key="3">
    <source>
        <dbReference type="Proteomes" id="UP000192674"/>
    </source>
</evidence>
<dbReference type="Pfam" id="PF13472">
    <property type="entry name" value="Lipase_GDSL_2"/>
    <property type="match status" value="1"/>
</dbReference>
<dbReference type="Proteomes" id="UP000192674">
    <property type="component" value="Unassembled WGS sequence"/>
</dbReference>
<reference evidence="2 3" key="1">
    <citation type="submission" date="2017-04" db="EMBL/GenBank/DDBJ databases">
        <authorList>
            <person name="Afonso C.L."/>
            <person name="Miller P.J."/>
            <person name="Scott M.A."/>
            <person name="Spackman E."/>
            <person name="Goraichik I."/>
            <person name="Dimitrov K.M."/>
            <person name="Suarez D.L."/>
            <person name="Swayne D.E."/>
        </authorList>
    </citation>
    <scope>NUCLEOTIDE SEQUENCE [LARGE SCALE GENOMIC DNA]</scope>
    <source>
        <strain evidence="2 3">DSM 43828</strain>
    </source>
</reference>
<feature type="domain" description="SGNH hydrolase-type esterase" evidence="1">
    <location>
        <begin position="49"/>
        <end position="320"/>
    </location>
</feature>
<dbReference type="PANTHER" id="PTHR37981">
    <property type="entry name" value="LIPASE 2"/>
    <property type="match status" value="1"/>
</dbReference>
<evidence type="ECO:0000259" key="1">
    <source>
        <dbReference type="Pfam" id="PF13472"/>
    </source>
</evidence>
<evidence type="ECO:0000313" key="2">
    <source>
        <dbReference type="EMBL" id="SMC61608.1"/>
    </source>
</evidence>
<gene>
    <name evidence="2" type="ORF">SAMN05661093_00936</name>
</gene>
<keyword evidence="3" id="KW-1185">Reference proteome</keyword>
<keyword evidence="2" id="KW-0378">Hydrolase</keyword>
<dbReference type="EMBL" id="FWXV01000001">
    <property type="protein sequence ID" value="SMC61608.1"/>
    <property type="molecule type" value="Genomic_DNA"/>
</dbReference>
<dbReference type="SUPFAM" id="SSF52266">
    <property type="entry name" value="SGNH hydrolase"/>
    <property type="match status" value="1"/>
</dbReference>
<dbReference type="Gene3D" id="3.40.50.1110">
    <property type="entry name" value="SGNH hydrolase"/>
    <property type="match status" value="1"/>
</dbReference>
<dbReference type="PANTHER" id="PTHR37981:SF1">
    <property type="entry name" value="SGNH HYDROLASE-TYPE ESTERASE DOMAIN-CONTAINING PROTEIN"/>
    <property type="match status" value="1"/>
</dbReference>
<dbReference type="GO" id="GO:0016788">
    <property type="term" value="F:hydrolase activity, acting on ester bonds"/>
    <property type="evidence" value="ECO:0007669"/>
    <property type="project" value="InterPro"/>
</dbReference>
<proteinExistence type="predicted"/>
<dbReference type="InterPro" id="IPR036514">
    <property type="entry name" value="SGNH_hydro_sf"/>
</dbReference>
<name>A0A1Y5X1C2_KIBAR</name>
<dbReference type="InterPro" id="IPR037460">
    <property type="entry name" value="SEST-like"/>
</dbReference>
<dbReference type="InterPro" id="IPR013830">
    <property type="entry name" value="SGNH_hydro"/>
</dbReference>
<accession>A0A1Y5X1C2</accession>
<dbReference type="RefSeq" id="WP_084424786.1">
    <property type="nucleotide sequence ID" value="NZ_FWXV01000001.1"/>
</dbReference>
<organism evidence="2 3">
    <name type="scientific">Kibdelosporangium aridum</name>
    <dbReference type="NCBI Taxonomy" id="2030"/>
    <lineage>
        <taxon>Bacteria</taxon>
        <taxon>Bacillati</taxon>
        <taxon>Actinomycetota</taxon>
        <taxon>Actinomycetes</taxon>
        <taxon>Pseudonocardiales</taxon>
        <taxon>Pseudonocardiaceae</taxon>
        <taxon>Kibdelosporangium</taxon>
    </lineage>
</organism>
<dbReference type="OrthoDB" id="3498399at2"/>
<dbReference type="AlphaFoldDB" id="A0A1Y5X1C2"/>
<sequence>MRKWRWHLMALAGLLAVALITVFVVGGDQQQPPEPGLRPPENVPRVLVAMGDSTISGEGAGDYEPGTNGENGDWCHRSRNASIHKTGMPDVAATISLACSGASSAQVGLGEAKQYTEPSQAGRLAVLARQQRVVAVVVAVGANDDPSFANSLNSCVEAWFDTGKPACSLSLGQGWQRRIDAMVPKVTKVLGDIKKVMAGAGYQDSDYQLVLQSYASPISPDVLHSLQDLSGCPFRTEDLEWVRNTAVPTLTTGLRKAAQDSGARFLDLSRAGNGREACSSTDPNREWFRRLAVQWTDLRAQERATHALQESFHPNAAGYEQIGRCLGEFLAIGGRSASCLAGPDGNLHAAPTVGS</sequence>
<protein>
    <submittedName>
        <fullName evidence="2">GDSL-like Lipase/Acylhydrolase family protein</fullName>
    </submittedName>
</protein>